<dbReference type="GO" id="GO:1901605">
    <property type="term" value="P:alpha-amino acid metabolic process"/>
    <property type="evidence" value="ECO:0007669"/>
    <property type="project" value="TreeGrafter"/>
</dbReference>
<evidence type="ECO:0000256" key="2">
    <source>
        <dbReference type="ARBA" id="ARBA00007441"/>
    </source>
</evidence>
<evidence type="ECO:0000256" key="5">
    <source>
        <dbReference type="ARBA" id="ARBA00022679"/>
    </source>
</evidence>
<dbReference type="AlphaFoldDB" id="A0A7U4JNQ2"/>
<dbReference type="InterPro" id="IPR015421">
    <property type="entry name" value="PyrdxlP-dep_Trfase_major"/>
</dbReference>
<evidence type="ECO:0000256" key="3">
    <source>
        <dbReference type="ARBA" id="ARBA00011738"/>
    </source>
</evidence>
<keyword evidence="6" id="KW-0663">Pyridoxal phosphate</keyword>
<dbReference type="Gene3D" id="3.90.1150.10">
    <property type="entry name" value="Aspartate Aminotransferase, domain 1"/>
    <property type="match status" value="1"/>
</dbReference>
<dbReference type="GO" id="GO:0030170">
    <property type="term" value="F:pyridoxal phosphate binding"/>
    <property type="evidence" value="ECO:0007669"/>
    <property type="project" value="InterPro"/>
</dbReference>
<comment type="subunit">
    <text evidence="3">Homodimer.</text>
</comment>
<dbReference type="Proteomes" id="UP000033052">
    <property type="component" value="Chromosome"/>
</dbReference>
<reference evidence="8 9" key="1">
    <citation type="journal article" date="2015" name="PLoS ONE">
        <title>A universal mariner transposon system for forward genetic studies in the genus clostridium.</title>
        <authorList>
            <person name="Zhang Y."/>
            <person name="Grosse-Honebrink A."/>
            <person name="Minton N.P."/>
        </authorList>
    </citation>
    <scope>NUCLEOTIDE SEQUENCE [LARGE SCALE GENOMIC DNA]</scope>
    <source>
        <strain evidence="8 9">NCIMB 10696</strain>
    </source>
</reference>
<keyword evidence="4 8" id="KW-0032">Aminotransferase</keyword>
<feature type="domain" description="Aminotransferase class I/classII large" evidence="7">
    <location>
        <begin position="112"/>
        <end position="450"/>
    </location>
</feature>
<evidence type="ECO:0000256" key="4">
    <source>
        <dbReference type="ARBA" id="ARBA00022576"/>
    </source>
</evidence>
<dbReference type="FunFam" id="3.40.640.10:FF:000053">
    <property type="entry name" value="Aminotransferase, class I"/>
    <property type="match status" value="1"/>
</dbReference>
<dbReference type="CDD" id="cd00609">
    <property type="entry name" value="AAT_like"/>
    <property type="match status" value="1"/>
</dbReference>
<evidence type="ECO:0000256" key="6">
    <source>
        <dbReference type="ARBA" id="ARBA00022898"/>
    </source>
</evidence>
<dbReference type="InterPro" id="IPR015422">
    <property type="entry name" value="PyrdxlP-dep_Trfase_small"/>
</dbReference>
<dbReference type="InterPro" id="IPR015424">
    <property type="entry name" value="PyrdxlP-dep_Trfase"/>
</dbReference>
<evidence type="ECO:0000313" key="9">
    <source>
        <dbReference type="Proteomes" id="UP000033052"/>
    </source>
</evidence>
<dbReference type="InterPro" id="IPR050859">
    <property type="entry name" value="Class-I_PLP-dep_aminotransf"/>
</dbReference>
<comment type="cofactor">
    <cofactor evidence="1">
        <name>pyridoxal 5'-phosphate</name>
        <dbReference type="ChEBI" id="CHEBI:597326"/>
    </cofactor>
</comment>
<dbReference type="PANTHER" id="PTHR42790">
    <property type="entry name" value="AMINOTRANSFERASE"/>
    <property type="match status" value="1"/>
</dbReference>
<evidence type="ECO:0000313" key="8">
    <source>
        <dbReference type="EMBL" id="AKC62512.1"/>
    </source>
</evidence>
<gene>
    <name evidence="8" type="primary">lysN</name>
    <name evidence="8" type="ORF">CLSPO_c17920</name>
</gene>
<dbReference type="Pfam" id="PF00155">
    <property type="entry name" value="Aminotran_1_2"/>
    <property type="match status" value="1"/>
</dbReference>
<comment type="similarity">
    <text evidence="2">Belongs to the class-I pyridoxal-phosphate-dependent aminotransferase family.</text>
</comment>
<dbReference type="EC" id="2.6.1.39" evidence="8"/>
<dbReference type="InterPro" id="IPR004839">
    <property type="entry name" value="Aminotransferase_I/II_large"/>
</dbReference>
<dbReference type="GO" id="GO:0047536">
    <property type="term" value="F:2-aminoadipate transaminase activity"/>
    <property type="evidence" value="ECO:0007669"/>
    <property type="project" value="UniProtKB-EC"/>
</dbReference>
<accession>A0A7U4JNQ2</accession>
<sequence length="459" mass="52776">MFFNDKLRQNMIRKYDKTLTSMGFFKNFFNFLYIEKKDIISVCRIDISIKVLINLLYFWRDLLMNIRFSERAAGLKASEIRELLKLTEMPEIISFAGGLPAPELFPVEEMKGIMQEVLDTQGRAALQYSSTEGYKPLREIIANERMKPAGVNVSYENIAITNGSQQGIEFSAKIFLNEGDIVVCESPSYLGAINAFKSYRPKFVEIPMDDNGMIIEELEKALAENKGKVKMIYTIPDFQNPTGRTMPDDRRKRIAELAAEYEIPVIEDNPYGDLIYEGERHPSIKSFDKEGWVIYLGTFSKNFCPGLRLAWVCAEPEILDKYIIVKQGVDLQAGTLDQRATALFMQKYDLNEHIEKIKKVYEKRRDLMLDSMKKYFPAGVKYTHPVGGLFTWVELREDLDAKELMKDALAENVAYVPGGSFFPNGGHENYFRLNYSCMSDEKIVEGVKRLGKVLDKYYK</sequence>
<dbReference type="EMBL" id="CP009225">
    <property type="protein sequence ID" value="AKC62512.1"/>
    <property type="molecule type" value="Genomic_DNA"/>
</dbReference>
<dbReference type="SUPFAM" id="SSF53383">
    <property type="entry name" value="PLP-dependent transferases"/>
    <property type="match status" value="1"/>
</dbReference>
<evidence type="ECO:0000259" key="7">
    <source>
        <dbReference type="Pfam" id="PF00155"/>
    </source>
</evidence>
<dbReference type="Gene3D" id="3.40.640.10">
    <property type="entry name" value="Type I PLP-dependent aspartate aminotransferase-like (Major domain)"/>
    <property type="match status" value="1"/>
</dbReference>
<proteinExistence type="inferred from homology"/>
<organism evidence="8 9">
    <name type="scientific">Clostridium sporogenes</name>
    <dbReference type="NCBI Taxonomy" id="1509"/>
    <lineage>
        <taxon>Bacteria</taxon>
        <taxon>Bacillati</taxon>
        <taxon>Bacillota</taxon>
        <taxon>Clostridia</taxon>
        <taxon>Eubacteriales</taxon>
        <taxon>Clostridiaceae</taxon>
        <taxon>Clostridium</taxon>
    </lineage>
</organism>
<name>A0A7U4JNQ2_CLOSG</name>
<evidence type="ECO:0000256" key="1">
    <source>
        <dbReference type="ARBA" id="ARBA00001933"/>
    </source>
</evidence>
<keyword evidence="5 8" id="KW-0808">Transferase</keyword>
<dbReference type="KEGG" id="cld:CLSPO_c17920"/>
<dbReference type="PANTHER" id="PTHR42790:SF19">
    <property type="entry name" value="KYNURENINE_ALPHA-AMINOADIPATE AMINOTRANSFERASE, MITOCHONDRIAL"/>
    <property type="match status" value="1"/>
</dbReference>
<protein>
    <submittedName>
        <fullName evidence="8">2-aminoadipate transaminase LysN</fullName>
        <ecNumber evidence="8">2.6.1.39</ecNumber>
    </submittedName>
</protein>